<dbReference type="Proteomes" id="UP000377595">
    <property type="component" value="Unassembled WGS sequence"/>
</dbReference>
<feature type="compositionally biased region" description="Basic and acidic residues" evidence="1">
    <location>
        <begin position="1"/>
        <end position="11"/>
    </location>
</feature>
<organism evidence="2 3">
    <name type="scientific">Acrocarpospora pleiomorpha</name>
    <dbReference type="NCBI Taxonomy" id="90975"/>
    <lineage>
        <taxon>Bacteria</taxon>
        <taxon>Bacillati</taxon>
        <taxon>Actinomycetota</taxon>
        <taxon>Actinomycetes</taxon>
        <taxon>Streptosporangiales</taxon>
        <taxon>Streptosporangiaceae</taxon>
        <taxon>Acrocarpospora</taxon>
    </lineage>
</organism>
<evidence type="ECO:0000256" key="1">
    <source>
        <dbReference type="SAM" id="MobiDB-lite"/>
    </source>
</evidence>
<accession>A0A5M3XZW0</accession>
<dbReference type="AlphaFoldDB" id="A0A5M3XZW0"/>
<feature type="region of interest" description="Disordered" evidence="1">
    <location>
        <begin position="1"/>
        <end position="26"/>
    </location>
</feature>
<dbReference type="Gene3D" id="3.40.50.150">
    <property type="entry name" value="Vaccinia Virus protein VP39"/>
    <property type="match status" value="1"/>
</dbReference>
<proteinExistence type="predicted"/>
<dbReference type="InterPro" id="IPR030807">
    <property type="entry name" value="Methyltran_NanM"/>
</dbReference>
<protein>
    <recommendedName>
        <fullName evidence="4">Methyltransferase</fullName>
    </recommendedName>
</protein>
<dbReference type="InterPro" id="IPR029063">
    <property type="entry name" value="SAM-dependent_MTases_sf"/>
</dbReference>
<reference evidence="2 3" key="1">
    <citation type="submission" date="2019-10" db="EMBL/GenBank/DDBJ databases">
        <title>Whole genome shotgun sequence of Acrocarpospora pleiomorpha NBRC 16267.</title>
        <authorList>
            <person name="Ichikawa N."/>
            <person name="Kimura A."/>
            <person name="Kitahashi Y."/>
            <person name="Komaki H."/>
            <person name="Oguchi A."/>
        </authorList>
    </citation>
    <scope>NUCLEOTIDE SEQUENCE [LARGE SCALE GENOMIC DNA]</scope>
    <source>
        <strain evidence="2 3">NBRC 16267</strain>
    </source>
</reference>
<gene>
    <name evidence="2" type="ORF">Aple_094490</name>
</gene>
<evidence type="ECO:0008006" key="4">
    <source>
        <dbReference type="Google" id="ProtNLM"/>
    </source>
</evidence>
<sequence>MGTSREVDHTQSHGTVPGNGEGDDPALNRLAELQERYRKLESRLSRRSQWSENFVGRELRMNTFRDDNCYVWQTRYFGEDQVLKYLSYADYIARSDTQGLLGVLSEDGAFGCERFYSDRFGWLSRDLLDSLNEIYFLDRHMNIFGREDLVVVDIGAGYGRLAHRMAEAVPGLARYYCLDGIPESTLVCETYLRFRGVERKTVALALDELHVVSDSRSPDLAVNIHSFSEMPYTAVDGWLSWLRDLRVPFLLIVPNDTNKPFSCEAIVDGIAVRRGLEPLLERYGYQLASCEPIILDDRTRELLACTNYFMLFELRESQ</sequence>
<keyword evidence="3" id="KW-1185">Reference proteome</keyword>
<dbReference type="RefSeq" id="WP_155351259.1">
    <property type="nucleotide sequence ID" value="NZ_BAAAHM010000021.1"/>
</dbReference>
<dbReference type="EMBL" id="BLAF01000090">
    <property type="protein sequence ID" value="GES26550.1"/>
    <property type="molecule type" value="Genomic_DNA"/>
</dbReference>
<evidence type="ECO:0000313" key="3">
    <source>
        <dbReference type="Proteomes" id="UP000377595"/>
    </source>
</evidence>
<dbReference type="SUPFAM" id="SSF53335">
    <property type="entry name" value="S-adenosyl-L-methionine-dependent methyltransferases"/>
    <property type="match status" value="1"/>
</dbReference>
<name>A0A5M3XZW0_9ACTN</name>
<dbReference type="OrthoDB" id="3760285at2"/>
<comment type="caution">
    <text evidence="2">The sequence shown here is derived from an EMBL/GenBank/DDBJ whole genome shotgun (WGS) entry which is preliminary data.</text>
</comment>
<evidence type="ECO:0000313" key="2">
    <source>
        <dbReference type="EMBL" id="GES26550.1"/>
    </source>
</evidence>
<dbReference type="NCBIfam" id="TIGR04371">
    <property type="entry name" value="methyltran_NanM"/>
    <property type="match status" value="1"/>
</dbReference>